<proteinExistence type="predicted"/>
<dbReference type="AlphaFoldDB" id="A0A4Y4CRH7"/>
<dbReference type="EMBL" id="BJNV01000009">
    <property type="protein sequence ID" value="GEC94642.1"/>
    <property type="molecule type" value="Genomic_DNA"/>
</dbReference>
<dbReference type="Proteomes" id="UP000318422">
    <property type="component" value="Unassembled WGS sequence"/>
</dbReference>
<sequence length="99" mass="10492">MSIPATGWKNKAGTADRGCKCGTWKDHWIKFAKKSWPATCSVQNCSSAPTLGAHVINSAVTGERIVPMCDSCNKLSGTFTLKGSITVPSANKSETCEKA</sequence>
<gene>
    <name evidence="1" type="ORF">ZRA01_07150</name>
</gene>
<evidence type="ECO:0000313" key="2">
    <source>
        <dbReference type="Proteomes" id="UP000318422"/>
    </source>
</evidence>
<organism evidence="1 2">
    <name type="scientific">Zoogloea ramigera</name>
    <dbReference type="NCBI Taxonomy" id="350"/>
    <lineage>
        <taxon>Bacteria</taxon>
        <taxon>Pseudomonadati</taxon>
        <taxon>Pseudomonadota</taxon>
        <taxon>Betaproteobacteria</taxon>
        <taxon>Rhodocyclales</taxon>
        <taxon>Zoogloeaceae</taxon>
        <taxon>Zoogloea</taxon>
    </lineage>
</organism>
<accession>A0A4Y4CRH7</accession>
<keyword evidence="2" id="KW-1185">Reference proteome</keyword>
<reference evidence="1 2" key="1">
    <citation type="submission" date="2019-06" db="EMBL/GenBank/DDBJ databases">
        <title>Whole genome shotgun sequence of Zoogloea ramigera NBRC 15342.</title>
        <authorList>
            <person name="Hosoyama A."/>
            <person name="Uohara A."/>
            <person name="Ohji S."/>
            <person name="Ichikawa N."/>
        </authorList>
    </citation>
    <scope>NUCLEOTIDE SEQUENCE [LARGE SCALE GENOMIC DNA]</scope>
    <source>
        <strain evidence="1 2">NBRC 15342</strain>
    </source>
</reference>
<evidence type="ECO:0000313" key="1">
    <source>
        <dbReference type="EMBL" id="GEC94642.1"/>
    </source>
</evidence>
<protein>
    <submittedName>
        <fullName evidence="1">Uncharacterized protein</fullName>
    </submittedName>
</protein>
<comment type="caution">
    <text evidence="1">The sequence shown here is derived from an EMBL/GenBank/DDBJ whole genome shotgun (WGS) entry which is preliminary data.</text>
</comment>
<name>A0A4Y4CRH7_ZOORA</name>